<reference evidence="3" key="1">
    <citation type="journal article" date="2021" name="Nat. Commun.">
        <title>Genetic determinants of endophytism in the Arabidopsis root mycobiome.</title>
        <authorList>
            <person name="Mesny F."/>
            <person name="Miyauchi S."/>
            <person name="Thiergart T."/>
            <person name="Pickel B."/>
            <person name="Atanasova L."/>
            <person name="Karlsson M."/>
            <person name="Huettel B."/>
            <person name="Barry K.W."/>
            <person name="Haridas S."/>
            <person name="Chen C."/>
            <person name="Bauer D."/>
            <person name="Andreopoulos W."/>
            <person name="Pangilinan J."/>
            <person name="LaButti K."/>
            <person name="Riley R."/>
            <person name="Lipzen A."/>
            <person name="Clum A."/>
            <person name="Drula E."/>
            <person name="Henrissat B."/>
            <person name="Kohler A."/>
            <person name="Grigoriev I.V."/>
            <person name="Martin F.M."/>
            <person name="Hacquard S."/>
        </authorList>
    </citation>
    <scope>NUCLEOTIDE SEQUENCE</scope>
    <source>
        <strain evidence="3">MPI-CAGE-CH-0230</strain>
    </source>
</reference>
<evidence type="ECO:0000256" key="1">
    <source>
        <dbReference type="SAM" id="MobiDB-lite"/>
    </source>
</evidence>
<sequence length="228" mass="24392">MSRAVSPRTSGPLSAISWKSPRPLMLAKLPVNNAHLHLSDQAHSSAGPWSSPCPSTAWASALSSQHERSTDEQPGPDPTLTPTTRTITTTTATSPNTERGWRLEVAGTSAVLSSNNSRNGDTISRASPDMQFSRDAVQAHFQHGIRSWNPSPSYAAVIPTAPSATTTSPVLPSGTSRTTPPPWLDCLKHRVKIAIAKWKKGEMYPLNCRVEGYVLALLALLALAALVL</sequence>
<evidence type="ECO:0000313" key="4">
    <source>
        <dbReference type="Proteomes" id="UP000756346"/>
    </source>
</evidence>
<dbReference type="EMBL" id="JAGTJQ010000001">
    <property type="protein sequence ID" value="KAH7040180.1"/>
    <property type="molecule type" value="Genomic_DNA"/>
</dbReference>
<feature type="compositionally biased region" description="Low complexity" evidence="1">
    <location>
        <begin position="78"/>
        <end position="97"/>
    </location>
</feature>
<comment type="caution">
    <text evidence="3">The sequence shown here is derived from an EMBL/GenBank/DDBJ whole genome shotgun (WGS) entry which is preliminary data.</text>
</comment>
<dbReference type="GeneID" id="70181764"/>
<dbReference type="RefSeq" id="XP_046018235.1">
    <property type="nucleotide sequence ID" value="XM_046152218.1"/>
</dbReference>
<dbReference type="Proteomes" id="UP000756346">
    <property type="component" value="Unassembled WGS sequence"/>
</dbReference>
<keyword evidence="2" id="KW-1133">Transmembrane helix</keyword>
<accession>A0A9P8YJH8</accession>
<feature type="transmembrane region" description="Helical" evidence="2">
    <location>
        <begin position="210"/>
        <end position="227"/>
    </location>
</feature>
<name>A0A9P8YJH8_9PEZI</name>
<keyword evidence="2" id="KW-0812">Transmembrane</keyword>
<proteinExistence type="predicted"/>
<keyword evidence="2" id="KW-0472">Membrane</keyword>
<evidence type="ECO:0000256" key="2">
    <source>
        <dbReference type="SAM" id="Phobius"/>
    </source>
</evidence>
<keyword evidence="4" id="KW-1185">Reference proteome</keyword>
<feature type="region of interest" description="Disordered" evidence="1">
    <location>
        <begin position="41"/>
        <end position="102"/>
    </location>
</feature>
<dbReference type="AlphaFoldDB" id="A0A9P8YJH8"/>
<gene>
    <name evidence="3" type="ORF">B0I36DRAFT_310116</name>
</gene>
<organism evidence="3 4">
    <name type="scientific">Microdochium trichocladiopsis</name>
    <dbReference type="NCBI Taxonomy" id="1682393"/>
    <lineage>
        <taxon>Eukaryota</taxon>
        <taxon>Fungi</taxon>
        <taxon>Dikarya</taxon>
        <taxon>Ascomycota</taxon>
        <taxon>Pezizomycotina</taxon>
        <taxon>Sordariomycetes</taxon>
        <taxon>Xylariomycetidae</taxon>
        <taxon>Xylariales</taxon>
        <taxon>Microdochiaceae</taxon>
        <taxon>Microdochium</taxon>
    </lineage>
</organism>
<evidence type="ECO:0000313" key="3">
    <source>
        <dbReference type="EMBL" id="KAH7040180.1"/>
    </source>
</evidence>
<protein>
    <submittedName>
        <fullName evidence="3">Uncharacterized protein</fullName>
    </submittedName>
</protein>
<feature type="compositionally biased region" description="Polar residues" evidence="1">
    <location>
        <begin position="41"/>
        <end position="64"/>
    </location>
</feature>